<reference evidence="3" key="1">
    <citation type="journal article" date="2018" name="Nat. Microbiol.">
        <title>Leveraging single-cell genomics to expand the fungal tree of life.</title>
        <authorList>
            <person name="Ahrendt S.R."/>
            <person name="Quandt C.A."/>
            <person name="Ciobanu D."/>
            <person name="Clum A."/>
            <person name="Salamov A."/>
            <person name="Andreopoulos B."/>
            <person name="Cheng J.F."/>
            <person name="Woyke T."/>
            <person name="Pelin A."/>
            <person name="Henrissat B."/>
            <person name="Reynolds N.K."/>
            <person name="Benny G.L."/>
            <person name="Smith M.E."/>
            <person name="James T.Y."/>
            <person name="Grigoriev I.V."/>
        </authorList>
    </citation>
    <scope>NUCLEOTIDE SEQUENCE [LARGE SCALE GENOMIC DNA]</scope>
</reference>
<keyword evidence="3" id="KW-1185">Reference proteome</keyword>
<feature type="region of interest" description="Disordered" evidence="1">
    <location>
        <begin position="1"/>
        <end position="24"/>
    </location>
</feature>
<sequence>MDGEGAFTGVPNYEESSPFLPIGGGIGRVGEMLHASETMERPRSRRALQHCDRSRRSRSTGRGEGEDGVHGHDQRAGAEDLGSDDAAVENAGHLVAHNVSSRVRSRFPLSTSESELPLGNGANCVGLTLLSYSMTELQEGSLRLVRRFRGHHGAICSSEHIQFPSSFSPSGLVLGTKDAESLGYSGSAATERTNRVRRGPDLAQIRTQPQIGVKVGLDLQGSLRVRARLCAKRLDPSGTNTRGDAGPLLRSALEDMGGGGTMRCIDEAGRPMTGPFENLRPIQPPR</sequence>
<evidence type="ECO:0000256" key="1">
    <source>
        <dbReference type="SAM" id="MobiDB-lite"/>
    </source>
</evidence>
<organism evidence="2 3">
    <name type="scientific">Blyttiomyces helicus</name>
    <dbReference type="NCBI Taxonomy" id="388810"/>
    <lineage>
        <taxon>Eukaryota</taxon>
        <taxon>Fungi</taxon>
        <taxon>Fungi incertae sedis</taxon>
        <taxon>Chytridiomycota</taxon>
        <taxon>Chytridiomycota incertae sedis</taxon>
        <taxon>Chytridiomycetes</taxon>
        <taxon>Chytridiomycetes incertae sedis</taxon>
        <taxon>Blyttiomyces</taxon>
    </lineage>
</organism>
<evidence type="ECO:0000313" key="3">
    <source>
        <dbReference type="Proteomes" id="UP000269721"/>
    </source>
</evidence>
<name>A0A4P9WEF6_9FUNG</name>
<protein>
    <submittedName>
        <fullName evidence="2">Uncharacterized protein</fullName>
    </submittedName>
</protein>
<evidence type="ECO:0000313" key="2">
    <source>
        <dbReference type="EMBL" id="RKO90974.1"/>
    </source>
</evidence>
<dbReference type="Proteomes" id="UP000269721">
    <property type="component" value="Unassembled WGS sequence"/>
</dbReference>
<dbReference type="AlphaFoldDB" id="A0A4P9WEF6"/>
<feature type="region of interest" description="Disordered" evidence="1">
    <location>
        <begin position="36"/>
        <end position="82"/>
    </location>
</feature>
<dbReference type="EMBL" id="KZ995289">
    <property type="protein sequence ID" value="RKO90974.1"/>
    <property type="molecule type" value="Genomic_DNA"/>
</dbReference>
<gene>
    <name evidence="2" type="ORF">BDK51DRAFT_25747</name>
</gene>
<accession>A0A4P9WEF6</accession>
<feature type="compositionally biased region" description="Basic and acidic residues" evidence="1">
    <location>
        <begin position="61"/>
        <end position="78"/>
    </location>
</feature>
<proteinExistence type="predicted"/>